<gene>
    <name evidence="3" type="ORF">A1359_07135</name>
</gene>
<evidence type="ECO:0000313" key="3">
    <source>
        <dbReference type="EMBL" id="OAI16795.1"/>
    </source>
</evidence>
<dbReference type="EMBL" id="LUUI01000093">
    <property type="protein sequence ID" value="OAI16795.1"/>
    <property type="molecule type" value="Genomic_DNA"/>
</dbReference>
<dbReference type="InterPro" id="IPR006442">
    <property type="entry name" value="Antitoxin_Phd/YefM"/>
</dbReference>
<dbReference type="OrthoDB" id="361281at2"/>
<comment type="function">
    <text evidence="2">Antitoxin component of a type II toxin-antitoxin (TA) system.</text>
</comment>
<dbReference type="InterPro" id="IPR036165">
    <property type="entry name" value="YefM-like_sf"/>
</dbReference>
<evidence type="ECO:0000256" key="1">
    <source>
        <dbReference type="ARBA" id="ARBA00009981"/>
    </source>
</evidence>
<comment type="caution">
    <text evidence="3">The sequence shown here is derived from an EMBL/GenBank/DDBJ whole genome shotgun (WGS) entry which is preliminary data.</text>
</comment>
<name>A0A177NFZ5_9GAMM</name>
<dbReference type="NCBIfam" id="TIGR01552">
    <property type="entry name" value="phd_fam"/>
    <property type="match status" value="1"/>
</dbReference>
<protein>
    <recommendedName>
        <fullName evidence="2">Antitoxin</fullName>
    </recommendedName>
</protein>
<proteinExistence type="inferred from homology"/>
<evidence type="ECO:0000256" key="2">
    <source>
        <dbReference type="RuleBase" id="RU362080"/>
    </source>
</evidence>
<dbReference type="Gene3D" id="3.40.1620.10">
    <property type="entry name" value="YefM-like domain"/>
    <property type="match status" value="1"/>
</dbReference>
<dbReference type="STRING" id="980561.A1359_07135"/>
<sequence length="83" mass="9580">MHTWQIQEAKARLSTVLRSAEQDGPQEITHHGRSVAVLLSRADYDRLTGNRQSLVEFMRSSPLYDQDDLVIERDVSLTRELEL</sequence>
<dbReference type="SUPFAM" id="SSF143120">
    <property type="entry name" value="YefM-like"/>
    <property type="match status" value="1"/>
</dbReference>
<evidence type="ECO:0000313" key="4">
    <source>
        <dbReference type="Proteomes" id="UP000078476"/>
    </source>
</evidence>
<dbReference type="Pfam" id="PF02604">
    <property type="entry name" value="PhdYeFM_antitox"/>
    <property type="match status" value="1"/>
</dbReference>
<dbReference type="RefSeq" id="WP_066980822.1">
    <property type="nucleotide sequence ID" value="NZ_LUUI01000093.1"/>
</dbReference>
<comment type="similarity">
    <text evidence="1 2">Belongs to the phD/YefM antitoxin family.</text>
</comment>
<keyword evidence="4" id="KW-1185">Reference proteome</keyword>
<organism evidence="3 4">
    <name type="scientific">Methylomonas lenta</name>
    <dbReference type="NCBI Taxonomy" id="980561"/>
    <lineage>
        <taxon>Bacteria</taxon>
        <taxon>Pseudomonadati</taxon>
        <taxon>Pseudomonadota</taxon>
        <taxon>Gammaproteobacteria</taxon>
        <taxon>Methylococcales</taxon>
        <taxon>Methylococcaceae</taxon>
        <taxon>Methylomonas</taxon>
    </lineage>
</organism>
<dbReference type="Proteomes" id="UP000078476">
    <property type="component" value="Unassembled WGS sequence"/>
</dbReference>
<dbReference type="AlphaFoldDB" id="A0A177NFZ5"/>
<accession>A0A177NFZ5</accession>
<reference evidence="3 4" key="1">
    <citation type="submission" date="2016-03" db="EMBL/GenBank/DDBJ databases">
        <authorList>
            <person name="Ploux O."/>
        </authorList>
    </citation>
    <scope>NUCLEOTIDE SEQUENCE [LARGE SCALE GENOMIC DNA]</scope>
    <source>
        <strain evidence="3 4">R-45370</strain>
    </source>
</reference>